<dbReference type="SUPFAM" id="SSF117892">
    <property type="entry name" value="Band 7/SPFH domain"/>
    <property type="match status" value="1"/>
</dbReference>
<dbReference type="InterPro" id="IPR001107">
    <property type="entry name" value="Band_7"/>
</dbReference>
<comment type="subcellular location">
    <subcellularLocation>
        <location evidence="1">Membrane</location>
        <topology evidence="1">Single-pass membrane protein</topology>
    </subcellularLocation>
</comment>
<feature type="coiled-coil region" evidence="7">
    <location>
        <begin position="245"/>
        <end position="272"/>
    </location>
</feature>
<dbReference type="SMART" id="SM00244">
    <property type="entry name" value="PHB"/>
    <property type="match status" value="1"/>
</dbReference>
<dbReference type="GO" id="GO:0008233">
    <property type="term" value="F:peptidase activity"/>
    <property type="evidence" value="ECO:0007669"/>
    <property type="project" value="UniProtKB-KW"/>
</dbReference>
<dbReference type="Gene3D" id="3.30.479.30">
    <property type="entry name" value="Band 7 domain"/>
    <property type="match status" value="1"/>
</dbReference>
<keyword evidence="7" id="KW-0175">Coiled coil</keyword>
<dbReference type="PANTHER" id="PTHR43327:SF2">
    <property type="entry name" value="MODULATOR OF FTSH PROTEASE HFLK"/>
    <property type="match status" value="1"/>
</dbReference>
<keyword evidence="5" id="KW-0472">Membrane</keyword>
<dbReference type="InterPro" id="IPR050710">
    <property type="entry name" value="Band7/mec-2_domain"/>
</dbReference>
<proteinExistence type="inferred from homology"/>
<dbReference type="GO" id="GO:0006508">
    <property type="term" value="P:proteolysis"/>
    <property type="evidence" value="ECO:0007669"/>
    <property type="project" value="UniProtKB-KW"/>
</dbReference>
<sequence>MPWESNGGGGGRNNNGGPWGQAPGGGGSGGPRRPGGGNTPNLEDILNRGRDQFRGGVPGGRWALIGGVLAVLAFWGLNSIYTVDPQEVGVELRFGRPKPELSMPGLHFHLWPIETVERVTVTENQTTIGAATASGSRANSNGGSGLMLSGDQNIVNVQFSALWSVSDPVAYLFNVRDPEEMVRNAAESAMREVAGRRPAQDIYSDDRRGIELEVQQITQSILDSYQLGVRIGQVLIENAGPPAEVIDAFNEVQRARQDETRLQEEARSYANTLLGDARGRAAALREDAAAYSNRVVQEATGEAQRFNAIYAEYVNAPEVTRKRLFLETMEEVYSGSEKVLIENGANGQGVVPYLPLPELRPGARTTTPPATGTGN</sequence>
<evidence type="ECO:0000256" key="1">
    <source>
        <dbReference type="ARBA" id="ARBA00004167"/>
    </source>
</evidence>
<evidence type="ECO:0000256" key="3">
    <source>
        <dbReference type="ARBA" id="ARBA00022692"/>
    </source>
</evidence>
<keyword evidence="4" id="KW-1133">Transmembrane helix</keyword>
<feature type="compositionally biased region" description="Low complexity" evidence="8">
    <location>
        <begin position="360"/>
        <end position="375"/>
    </location>
</feature>
<evidence type="ECO:0000256" key="4">
    <source>
        <dbReference type="ARBA" id="ARBA00022989"/>
    </source>
</evidence>
<protein>
    <recommendedName>
        <fullName evidence="6">Protein HflK</fullName>
    </recommendedName>
</protein>
<dbReference type="Proteomes" id="UP001061862">
    <property type="component" value="Chromosome"/>
</dbReference>
<organism evidence="10 11">
    <name type="scientific">Devosia neptuniae</name>
    <dbReference type="NCBI Taxonomy" id="191302"/>
    <lineage>
        <taxon>Bacteria</taxon>
        <taxon>Pseudomonadati</taxon>
        <taxon>Pseudomonadota</taxon>
        <taxon>Alphaproteobacteria</taxon>
        <taxon>Hyphomicrobiales</taxon>
        <taxon>Devosiaceae</taxon>
        <taxon>Devosia</taxon>
    </lineage>
</organism>
<feature type="region of interest" description="Disordered" evidence="8">
    <location>
        <begin position="352"/>
        <end position="375"/>
    </location>
</feature>
<evidence type="ECO:0000256" key="7">
    <source>
        <dbReference type="SAM" id="Coils"/>
    </source>
</evidence>
<dbReference type="EMBL" id="CP104965">
    <property type="protein sequence ID" value="UXN68775.1"/>
    <property type="molecule type" value="Genomic_DNA"/>
</dbReference>
<evidence type="ECO:0000313" key="11">
    <source>
        <dbReference type="Proteomes" id="UP001061862"/>
    </source>
</evidence>
<evidence type="ECO:0000259" key="9">
    <source>
        <dbReference type="SMART" id="SM00244"/>
    </source>
</evidence>
<dbReference type="Pfam" id="PF01145">
    <property type="entry name" value="Band_7"/>
    <property type="match status" value="1"/>
</dbReference>
<reference evidence="10 11" key="1">
    <citation type="submission" date="2022-09" db="EMBL/GenBank/DDBJ databases">
        <title>Interaction between co-microsymbionts with complementary sets of symbiotic genes in legume-rhizobium systems.</title>
        <authorList>
            <person name="Safronova V."/>
            <person name="Sazanova A."/>
            <person name="Afonin A."/>
            <person name="Chirak E."/>
        </authorList>
    </citation>
    <scope>NUCLEOTIDE SEQUENCE [LARGE SCALE GENOMIC DNA]</scope>
    <source>
        <strain evidence="10 11">A18/4-1</strain>
    </source>
</reference>
<keyword evidence="10" id="KW-0645">Protease</keyword>
<comment type="function">
    <text evidence="6">HflC and HflK could encode or regulate a protease.</text>
</comment>
<feature type="domain" description="Band 7" evidence="9">
    <location>
        <begin position="78"/>
        <end position="253"/>
    </location>
</feature>
<evidence type="ECO:0000313" key="10">
    <source>
        <dbReference type="EMBL" id="UXN68775.1"/>
    </source>
</evidence>
<feature type="region of interest" description="Disordered" evidence="8">
    <location>
        <begin position="1"/>
        <end position="50"/>
    </location>
</feature>
<dbReference type="CDD" id="cd03404">
    <property type="entry name" value="SPFH_HflK"/>
    <property type="match status" value="1"/>
</dbReference>
<gene>
    <name evidence="10" type="primary">hflK</name>
    <name evidence="10" type="ORF">N8A98_16185</name>
</gene>
<keyword evidence="11" id="KW-1185">Reference proteome</keyword>
<evidence type="ECO:0000256" key="8">
    <source>
        <dbReference type="SAM" id="MobiDB-lite"/>
    </source>
</evidence>
<feature type="compositionally biased region" description="Gly residues" evidence="8">
    <location>
        <begin position="1"/>
        <end position="38"/>
    </location>
</feature>
<dbReference type="NCBIfam" id="TIGR01933">
    <property type="entry name" value="hflK"/>
    <property type="match status" value="1"/>
</dbReference>
<accession>A0ABY6C968</accession>
<name>A0ABY6C968_9HYPH</name>
<comment type="similarity">
    <text evidence="2 6">Belongs to the band 7/mec-2 family. HflK subfamily.</text>
</comment>
<dbReference type="InterPro" id="IPR036013">
    <property type="entry name" value="Band_7/SPFH_dom_sf"/>
</dbReference>
<keyword evidence="3" id="KW-0812">Transmembrane</keyword>
<dbReference type="RefSeq" id="WP_262166791.1">
    <property type="nucleotide sequence ID" value="NZ_CP104965.1"/>
</dbReference>
<evidence type="ECO:0000256" key="2">
    <source>
        <dbReference type="ARBA" id="ARBA00006971"/>
    </source>
</evidence>
<dbReference type="InterPro" id="IPR010201">
    <property type="entry name" value="HflK"/>
</dbReference>
<keyword evidence="10" id="KW-0378">Hydrolase</keyword>
<comment type="subunit">
    <text evidence="6">HflC and HflK may interact to form a multimeric complex.</text>
</comment>
<evidence type="ECO:0000256" key="5">
    <source>
        <dbReference type="ARBA" id="ARBA00023136"/>
    </source>
</evidence>
<evidence type="ECO:0000256" key="6">
    <source>
        <dbReference type="RuleBase" id="RU364113"/>
    </source>
</evidence>
<dbReference type="PANTHER" id="PTHR43327">
    <property type="entry name" value="STOMATIN-LIKE PROTEIN 2, MITOCHONDRIAL"/>
    <property type="match status" value="1"/>
</dbReference>